<organism evidence="7 8">
    <name type="scientific">Xanthobacter autotrophicus</name>
    <dbReference type="NCBI Taxonomy" id="280"/>
    <lineage>
        <taxon>Bacteria</taxon>
        <taxon>Pseudomonadati</taxon>
        <taxon>Pseudomonadota</taxon>
        <taxon>Alphaproteobacteria</taxon>
        <taxon>Hyphomicrobiales</taxon>
        <taxon>Xanthobacteraceae</taxon>
        <taxon>Xanthobacter</taxon>
    </lineage>
</organism>
<evidence type="ECO:0000259" key="5">
    <source>
        <dbReference type="Pfam" id="PF07007"/>
    </source>
</evidence>
<sequence length="317" mass="34104">MRFCTSSLAWAAPSARSAPARVAARDFAVTIARMCVSYGSGEPGRPAHPLAPLDTMRWAEVNPHERHGSACFRGASGVTLGRHQSAAAPRQSARQVWGRSPGESGEQIMQSLCPTVAVPGFALGLLLLACAPAAAKDQPSFDCRAASAEAEQIVCADAALMALDQRLARRYAAALAIVEKLDSGSKEAVATLRATQRGWISGRNDCWKAQDKPACVKQEYLRREGDLVARYMLEKPTAIASFACEGNPANEVTVYFFDTQQPSVRLEYGDAIDTGALALSASGARYDASFGRLLWIKGNEATFVWEEGKDMTCRLTK</sequence>
<dbReference type="AlphaFoldDB" id="A0A6C1KEE2"/>
<dbReference type="Proteomes" id="UP000305131">
    <property type="component" value="Unassembled WGS sequence"/>
</dbReference>
<reference evidence="7 8" key="1">
    <citation type="submission" date="2019-05" db="EMBL/GenBank/DDBJ databases">
        <authorList>
            <person name="Zhou X."/>
        </authorList>
    </citation>
    <scope>NUCLEOTIDE SEQUENCE [LARGE SCALE GENOMIC DNA]</scope>
    <source>
        <strain evidence="7 8">DSM 432</strain>
    </source>
</reference>
<evidence type="ECO:0000256" key="1">
    <source>
        <dbReference type="ARBA" id="ARBA00022729"/>
    </source>
</evidence>
<keyword evidence="4" id="KW-0449">Lipoprotein</keyword>
<dbReference type="InterPro" id="IPR009739">
    <property type="entry name" value="LprI-like_N"/>
</dbReference>
<keyword evidence="2" id="KW-0472">Membrane</keyword>
<keyword evidence="3" id="KW-0564">Palmitate</keyword>
<dbReference type="Pfam" id="PF07007">
    <property type="entry name" value="LprI"/>
    <property type="match status" value="1"/>
</dbReference>
<comment type="caution">
    <text evidence="7">The sequence shown here is derived from an EMBL/GenBank/DDBJ whole genome shotgun (WGS) entry which is preliminary data.</text>
</comment>
<keyword evidence="1" id="KW-0732">Signal</keyword>
<dbReference type="EMBL" id="VAUP01000028">
    <property type="protein sequence ID" value="TLX42639.1"/>
    <property type="molecule type" value="Genomic_DNA"/>
</dbReference>
<protein>
    <submittedName>
        <fullName evidence="7">DUF1311 domain-containing protein</fullName>
    </submittedName>
</protein>
<evidence type="ECO:0000256" key="4">
    <source>
        <dbReference type="ARBA" id="ARBA00023288"/>
    </source>
</evidence>
<dbReference type="Pfam" id="PF09864">
    <property type="entry name" value="MliC"/>
    <property type="match status" value="1"/>
</dbReference>
<feature type="domain" description="C-type lysozyme inhibitor" evidence="6">
    <location>
        <begin position="242"/>
        <end position="310"/>
    </location>
</feature>
<dbReference type="PANTHER" id="PTHR37549:SF1">
    <property type="entry name" value="LIPOPROTEIN LPRI"/>
    <property type="match status" value="1"/>
</dbReference>
<dbReference type="InterPro" id="IPR052755">
    <property type="entry name" value="Lysozyme_Inhibitor_LprI"/>
</dbReference>
<dbReference type="Gene3D" id="1.20.1270.180">
    <property type="match status" value="1"/>
</dbReference>
<evidence type="ECO:0000256" key="2">
    <source>
        <dbReference type="ARBA" id="ARBA00023136"/>
    </source>
</evidence>
<dbReference type="Gene3D" id="2.40.128.200">
    <property type="match status" value="1"/>
</dbReference>
<name>A0A6C1KEE2_XANAU</name>
<dbReference type="PANTHER" id="PTHR37549">
    <property type="entry name" value="LIPOPROTEIN LPRI"/>
    <property type="match status" value="1"/>
</dbReference>
<proteinExistence type="predicted"/>
<dbReference type="SUPFAM" id="SSF141488">
    <property type="entry name" value="YdhA-like"/>
    <property type="match status" value="1"/>
</dbReference>
<dbReference type="GO" id="GO:0005576">
    <property type="term" value="C:extracellular region"/>
    <property type="evidence" value="ECO:0007669"/>
    <property type="project" value="TreeGrafter"/>
</dbReference>
<dbReference type="OrthoDB" id="427567at2"/>
<dbReference type="InterPro" id="IPR018660">
    <property type="entry name" value="MliC"/>
</dbReference>
<evidence type="ECO:0000313" key="8">
    <source>
        <dbReference type="Proteomes" id="UP000305131"/>
    </source>
</evidence>
<evidence type="ECO:0000256" key="3">
    <source>
        <dbReference type="ARBA" id="ARBA00023139"/>
    </source>
</evidence>
<dbReference type="InterPro" id="IPR036328">
    <property type="entry name" value="MliC_sf"/>
</dbReference>
<gene>
    <name evidence="7" type="ORF">FBQ73_13465</name>
</gene>
<evidence type="ECO:0000259" key="6">
    <source>
        <dbReference type="Pfam" id="PF09864"/>
    </source>
</evidence>
<accession>A0A6C1KEE2</accession>
<evidence type="ECO:0000313" key="7">
    <source>
        <dbReference type="EMBL" id="TLX42639.1"/>
    </source>
</evidence>
<feature type="domain" description="Lysozyme inhibitor LprI-like N-terminal" evidence="5">
    <location>
        <begin position="143"/>
        <end position="206"/>
    </location>
</feature>